<evidence type="ECO:0000259" key="7">
    <source>
        <dbReference type="PROSITE" id="PS50802"/>
    </source>
</evidence>
<feature type="compositionally biased region" description="Basic residues" evidence="6">
    <location>
        <begin position="461"/>
        <end position="471"/>
    </location>
</feature>
<feature type="compositionally biased region" description="Low complexity" evidence="6">
    <location>
        <begin position="707"/>
        <end position="734"/>
    </location>
</feature>
<dbReference type="InParanoid" id="A0A3B3I4V2"/>
<evidence type="ECO:0000313" key="9">
    <source>
        <dbReference type="Proteomes" id="UP000001038"/>
    </source>
</evidence>
<dbReference type="Ensembl" id="ENSORLT00000035197.1">
    <property type="protein sequence ID" value="ENSORLP00000039072.1"/>
    <property type="gene ID" value="ENSORLG00000029809.1"/>
</dbReference>
<evidence type="ECO:0000256" key="5">
    <source>
        <dbReference type="ARBA" id="ARBA00022807"/>
    </source>
</evidence>
<dbReference type="STRING" id="8090.ENSORLP00000039072"/>
<feature type="region of interest" description="Disordered" evidence="6">
    <location>
        <begin position="610"/>
        <end position="772"/>
    </location>
</feature>
<dbReference type="InterPro" id="IPR003323">
    <property type="entry name" value="OTU_dom"/>
</dbReference>
<dbReference type="GeneID" id="101172195"/>
<reference evidence="8 9" key="1">
    <citation type="journal article" date="2007" name="Nature">
        <title>The medaka draft genome and insights into vertebrate genome evolution.</title>
        <authorList>
            <person name="Kasahara M."/>
            <person name="Naruse K."/>
            <person name="Sasaki S."/>
            <person name="Nakatani Y."/>
            <person name="Qu W."/>
            <person name="Ahsan B."/>
            <person name="Yamada T."/>
            <person name="Nagayasu Y."/>
            <person name="Doi K."/>
            <person name="Kasai Y."/>
            <person name="Jindo T."/>
            <person name="Kobayashi D."/>
            <person name="Shimada A."/>
            <person name="Toyoda A."/>
            <person name="Kuroki Y."/>
            <person name="Fujiyama A."/>
            <person name="Sasaki T."/>
            <person name="Shimizu A."/>
            <person name="Asakawa S."/>
            <person name="Shimizu N."/>
            <person name="Hashimoto S."/>
            <person name="Yang J."/>
            <person name="Lee Y."/>
            <person name="Matsushima K."/>
            <person name="Sugano S."/>
            <person name="Sakaizumi M."/>
            <person name="Narita T."/>
            <person name="Ohishi K."/>
            <person name="Haga S."/>
            <person name="Ohta F."/>
            <person name="Nomoto H."/>
            <person name="Nogata K."/>
            <person name="Morishita T."/>
            <person name="Endo T."/>
            <person name="Shin-I T."/>
            <person name="Takeda H."/>
            <person name="Morishita S."/>
            <person name="Kohara Y."/>
        </authorList>
    </citation>
    <scope>NUCLEOTIDE SEQUENCE [LARGE SCALE GENOMIC DNA]</scope>
    <source>
        <strain evidence="8 9">Hd-rR</strain>
    </source>
</reference>
<feature type="compositionally biased region" description="Low complexity" evidence="6">
    <location>
        <begin position="612"/>
        <end position="638"/>
    </location>
</feature>
<reference evidence="8" key="2">
    <citation type="submission" date="2025-08" db="UniProtKB">
        <authorList>
            <consortium name="Ensembl"/>
        </authorList>
    </citation>
    <scope>IDENTIFICATION</scope>
    <source>
        <strain evidence="8">Hd-rR</strain>
    </source>
</reference>
<accession>A0A3B3I4V2</accession>
<dbReference type="Gene3D" id="3.90.70.80">
    <property type="match status" value="1"/>
</dbReference>
<feature type="compositionally biased region" description="Pro residues" evidence="6">
    <location>
        <begin position="499"/>
        <end position="515"/>
    </location>
</feature>
<dbReference type="GO" id="GO:0004843">
    <property type="term" value="F:cysteine-type deubiquitinase activity"/>
    <property type="evidence" value="ECO:0000318"/>
    <property type="project" value="GO_Central"/>
</dbReference>
<feature type="region of interest" description="Disordered" evidence="6">
    <location>
        <begin position="859"/>
        <end position="981"/>
    </location>
</feature>
<evidence type="ECO:0000256" key="3">
    <source>
        <dbReference type="ARBA" id="ARBA00022670"/>
    </source>
</evidence>
<dbReference type="RefSeq" id="XP_023821835.1">
    <property type="nucleotide sequence ID" value="XM_023966067.1"/>
</dbReference>
<feature type="compositionally biased region" description="Polar residues" evidence="6">
    <location>
        <begin position="217"/>
        <end position="230"/>
    </location>
</feature>
<dbReference type="SUPFAM" id="SSF63748">
    <property type="entry name" value="Tudor/PWWP/MBT"/>
    <property type="match status" value="1"/>
</dbReference>
<dbReference type="PANTHER" id="PTHR12419:SF9">
    <property type="entry name" value="OTU DOMAIN-CONTAINING PROTEIN 4"/>
    <property type="match status" value="1"/>
</dbReference>
<dbReference type="EC" id="3.4.19.12" evidence="2"/>
<dbReference type="Proteomes" id="UP000001038">
    <property type="component" value="Chromosome 18"/>
</dbReference>
<keyword evidence="3" id="KW-0645">Protease</keyword>
<name>A0A3B3I4V2_ORYLA</name>
<proteinExistence type="predicted"/>
<organism evidence="8 9">
    <name type="scientific">Oryzias latipes</name>
    <name type="common">Japanese rice fish</name>
    <name type="synonym">Japanese killifish</name>
    <dbReference type="NCBI Taxonomy" id="8090"/>
    <lineage>
        <taxon>Eukaryota</taxon>
        <taxon>Metazoa</taxon>
        <taxon>Chordata</taxon>
        <taxon>Craniata</taxon>
        <taxon>Vertebrata</taxon>
        <taxon>Euteleostomi</taxon>
        <taxon>Actinopterygii</taxon>
        <taxon>Neopterygii</taxon>
        <taxon>Teleostei</taxon>
        <taxon>Neoteleostei</taxon>
        <taxon>Acanthomorphata</taxon>
        <taxon>Ovalentaria</taxon>
        <taxon>Atherinomorphae</taxon>
        <taxon>Beloniformes</taxon>
        <taxon>Adrianichthyidae</taxon>
        <taxon>Oryziinae</taxon>
        <taxon>Oryzias</taxon>
    </lineage>
</organism>
<feature type="compositionally biased region" description="Pro residues" evidence="6">
    <location>
        <begin position="882"/>
        <end position="912"/>
    </location>
</feature>
<dbReference type="InterPro" id="IPR050704">
    <property type="entry name" value="Peptidase_C85-like"/>
</dbReference>
<dbReference type="GO" id="GO:0061578">
    <property type="term" value="F:K63-linked deubiquitinase activity"/>
    <property type="evidence" value="ECO:0000318"/>
    <property type="project" value="GO_Central"/>
</dbReference>
<dbReference type="Pfam" id="PF02338">
    <property type="entry name" value="OTU"/>
    <property type="match status" value="1"/>
</dbReference>
<feature type="region of interest" description="Disordered" evidence="6">
    <location>
        <begin position="445"/>
        <end position="591"/>
    </location>
</feature>
<feature type="compositionally biased region" description="Low complexity" evidence="6">
    <location>
        <begin position="686"/>
        <end position="697"/>
    </location>
</feature>
<feature type="compositionally biased region" description="Polar residues" evidence="6">
    <location>
        <begin position="389"/>
        <end position="398"/>
    </location>
</feature>
<dbReference type="Bgee" id="ENSORLG00000029809">
    <property type="expression patterns" value="Expressed in pharyngeal gill and 14 other cell types or tissues"/>
</dbReference>
<feature type="region of interest" description="Disordered" evidence="6">
    <location>
        <begin position="332"/>
        <end position="408"/>
    </location>
</feature>
<feature type="compositionally biased region" description="Low complexity" evidence="6">
    <location>
        <begin position="557"/>
        <end position="591"/>
    </location>
</feature>
<evidence type="ECO:0000313" key="8">
    <source>
        <dbReference type="Ensembl" id="ENSORLP00000039072.1"/>
    </source>
</evidence>
<comment type="catalytic activity">
    <reaction evidence="1">
        <text>Thiol-dependent hydrolysis of ester, thioester, amide, peptide and isopeptide bonds formed by the C-terminal Gly of ubiquitin (a 76-residue protein attached to proteins as an intracellular targeting signal).</text>
        <dbReference type="EC" id="3.4.19.12"/>
    </reaction>
</comment>
<sequence>MESCGNMSSSEERSVEKSMDVYLKSIGLHRKKIAKDGSCLFRAVAEQVLHCQSLHREVRAKCVDFLKQNRDSYEAFIEGDFEEYLAKLRDPQQWVGEVEINALAVMYKRDFLIFQEPGKPAVNITDNNFKEKVQLCFLNGNHYDSVYPISHIRSSALCQSILYEVLYEGVFKVDRSSLGICQRSSRQSDFLSDDGLPVHSSDESDLETDDPLWVEDGTSQSSWKQSNQSYRGRGRGRQLPERVKRSLNPTMLRNVEYDVWNRSKRAQQKLDYSIAAGMQFTVGDRCQVRLENNGRSYGATVKEVPSDDGTVTVLIEELGKKQFTVPVWSLRPPSKEGSWRTVCHRDKRLSNGHGEPDDKGRGRGRGKSTPLAAGSPAPASGSGVRVQKQHSWPLQTSGEELKPSRKSVSAVEAALGVTEEERLAKEEEERNVALVEIQLRDENSFPALGSQTATLAEGGRRKGGDRKRSQRNKANSPVGGASAPSPPAGDASKLSSTPPATPIAPTPAAPKPPPVSSDSAPNVSTVSGPAPNAPPQITNPKPRPLAPTSLSPPPAAAPSKPSSLLSLSFLPSNLPAASPSSSSSSAPTFIAPIAPSPIAAKCFPRAFSPIASLPRSQTPPSSSSVVSPSAAPPSTVLSKSEVTVTAPQSHAPQIQAPSPTATPQHQRQASESQNEGGSASSPAETQLQSQSEEVQVQPPQPPPAAPLQPALQAPQVLSSAPSLGASESLESSSAQGQTEAPPLKPESPPSSQQPPNPLQPPQLPSFPLPQSLPGVVPLQQLSQVYQDPLYPGFPQGEKGDVAQIPPYSSDKSGDDLPKDSNILRFFFNLGVKAYSMSMYPPYMYLLPLLQAYSLQLKPPSPTPQYPQPAPPPRQQETYSVPLAPPPSAPPPQHYEHPPPFPERPNPGDPPFSQPGFQGNTPTSHRMPPHSMPWQQMAPHTPTYSVRYPSPTPQYSGAPPSAQVYHPGQAPVHPLYPSGPQYPPYNLGYQSSSVPEDLQQGPEPLEQLQPPNGDTLAGHAHLRAAMGPPDSPAAPNVASANNRAMMLPAGFGQKKETESLTRTVLLVDPPLNNKPILAVVSNPDMKDVPFKSSSSPGSSPAYRQIRNRGAPYLQLGSAEPGQQGYAVTVTMPDPLSVACSTEDRWEEEGLRPGGPMGPSRSYRGRGRRGYDAGRGGPRRRHGDMDVRQSYVQYNSSFKGRGRERGY</sequence>
<feature type="region of interest" description="Disordered" evidence="6">
    <location>
        <begin position="787"/>
        <end position="817"/>
    </location>
</feature>
<evidence type="ECO:0000256" key="1">
    <source>
        <dbReference type="ARBA" id="ARBA00000707"/>
    </source>
</evidence>
<evidence type="ECO:0000256" key="4">
    <source>
        <dbReference type="ARBA" id="ARBA00022786"/>
    </source>
</evidence>
<feature type="region of interest" description="Disordered" evidence="6">
    <location>
        <begin position="188"/>
        <end position="242"/>
    </location>
</feature>
<keyword evidence="4" id="KW-0833">Ubl conjugation pathway</keyword>
<dbReference type="PROSITE" id="PS50802">
    <property type="entry name" value="OTU"/>
    <property type="match status" value="1"/>
</dbReference>
<feature type="compositionally biased region" description="Low complexity" evidence="6">
    <location>
        <begin position="370"/>
        <end position="383"/>
    </location>
</feature>
<dbReference type="CTD" id="54726"/>
<dbReference type="KEGG" id="ola:101172195"/>
<feature type="compositionally biased region" description="Polar residues" evidence="6">
    <location>
        <begin position="914"/>
        <end position="923"/>
    </location>
</feature>
<keyword evidence="9" id="KW-1185">Reference proteome</keyword>
<dbReference type="OrthoDB" id="10017659at2759"/>
<dbReference type="GeneTree" id="ENSGT00940000159922"/>
<feature type="domain" description="OTU" evidence="7">
    <location>
        <begin position="28"/>
        <end position="149"/>
    </location>
</feature>
<feature type="compositionally biased region" description="Acidic residues" evidence="6">
    <location>
        <begin position="203"/>
        <end position="213"/>
    </location>
</feature>
<dbReference type="GO" id="GO:2000660">
    <property type="term" value="P:negative regulation of interleukin-1-mediated signaling pathway"/>
    <property type="evidence" value="ECO:0000318"/>
    <property type="project" value="GO_Central"/>
</dbReference>
<dbReference type="SUPFAM" id="SSF54001">
    <property type="entry name" value="Cysteine proteinases"/>
    <property type="match status" value="1"/>
</dbReference>
<keyword evidence="5" id="KW-0378">Hydrolase</keyword>
<dbReference type="AlphaFoldDB" id="A0A3B3I4V2"/>
<dbReference type="InterPro" id="IPR038765">
    <property type="entry name" value="Papain-like_cys_pep_sf"/>
</dbReference>
<dbReference type="GO" id="GO:0006508">
    <property type="term" value="P:proteolysis"/>
    <property type="evidence" value="ECO:0007669"/>
    <property type="project" value="UniProtKB-KW"/>
</dbReference>
<feature type="compositionally biased region" description="Pro residues" evidence="6">
    <location>
        <begin position="859"/>
        <end position="873"/>
    </location>
</feature>
<feature type="compositionally biased region" description="Low complexity" evidence="6">
    <location>
        <begin position="476"/>
        <end position="498"/>
    </location>
</feature>
<gene>
    <name evidence="8" type="primary">otud4</name>
</gene>
<feature type="compositionally biased region" description="Pro residues" evidence="6">
    <location>
        <begin position="541"/>
        <end position="556"/>
    </location>
</feature>
<dbReference type="PANTHER" id="PTHR12419">
    <property type="entry name" value="OTU DOMAIN CONTAINING PROTEIN"/>
    <property type="match status" value="1"/>
</dbReference>
<keyword evidence="5" id="KW-0788">Thiol protease</keyword>
<evidence type="ECO:0000256" key="2">
    <source>
        <dbReference type="ARBA" id="ARBA00012759"/>
    </source>
</evidence>
<evidence type="ECO:0000256" key="6">
    <source>
        <dbReference type="SAM" id="MobiDB-lite"/>
    </source>
</evidence>
<reference evidence="8" key="3">
    <citation type="submission" date="2025-09" db="UniProtKB">
        <authorList>
            <consortium name="Ensembl"/>
        </authorList>
    </citation>
    <scope>IDENTIFICATION</scope>
    <source>
        <strain evidence="8">Hd-rR</strain>
    </source>
</reference>
<feature type="compositionally biased region" description="Pro residues" evidence="6">
    <location>
        <begin position="742"/>
        <end position="767"/>
    </location>
</feature>
<feature type="region of interest" description="Disordered" evidence="6">
    <location>
        <begin position="1142"/>
        <end position="1187"/>
    </location>
</feature>
<dbReference type="GO" id="GO:0034122">
    <property type="term" value="P:negative regulation of toll-like receptor signaling pathway"/>
    <property type="evidence" value="ECO:0000318"/>
    <property type="project" value="GO_Central"/>
</dbReference>
<feature type="compositionally biased region" description="Polar residues" evidence="6">
    <location>
        <begin position="640"/>
        <end position="685"/>
    </location>
</feature>
<protein>
    <recommendedName>
        <fullName evidence="2">ubiquitinyl hydrolase 1</fullName>
        <ecNumber evidence="2">3.4.19.12</ecNumber>
    </recommendedName>
</protein>